<dbReference type="Proteomes" id="UP000240400">
    <property type="component" value="Unassembled WGS sequence"/>
</dbReference>
<keyword evidence="2" id="KW-0378">Hydrolase</keyword>
<reference evidence="2 3" key="1">
    <citation type="journal article" date="2016" name="Front. Microbiol.">
        <title>Comprehensive Phylogenetic Analysis of Bovine Non-aureus Staphylococci Species Based on Whole-Genome Sequencing.</title>
        <authorList>
            <person name="Naushad S."/>
            <person name="Barkema H.W."/>
            <person name="Luby C."/>
            <person name="Condas L.A."/>
            <person name="Nobrega D.B."/>
            <person name="Carson D.A."/>
            <person name="De Buck J."/>
        </authorList>
    </citation>
    <scope>NUCLEOTIDE SEQUENCE [LARGE SCALE GENOMIC DNA]</scope>
    <source>
        <strain evidence="2 3">SNUC 4337</strain>
    </source>
</reference>
<dbReference type="GO" id="GO:0016787">
    <property type="term" value="F:hydrolase activity"/>
    <property type="evidence" value="ECO:0007669"/>
    <property type="project" value="UniProtKB-KW"/>
</dbReference>
<dbReference type="InterPro" id="IPR036866">
    <property type="entry name" value="RibonucZ/Hydroxyglut_hydro"/>
</dbReference>
<dbReference type="PANTHER" id="PTHR42951">
    <property type="entry name" value="METALLO-BETA-LACTAMASE DOMAIN-CONTAINING"/>
    <property type="match status" value="1"/>
</dbReference>
<dbReference type="PANTHER" id="PTHR42951:SF17">
    <property type="entry name" value="METALLO-BETA-LACTAMASE DOMAIN-CONTAINING PROTEIN"/>
    <property type="match status" value="1"/>
</dbReference>
<dbReference type="InterPro" id="IPR001279">
    <property type="entry name" value="Metallo-B-lactamas"/>
</dbReference>
<evidence type="ECO:0000313" key="3">
    <source>
        <dbReference type="Proteomes" id="UP000240400"/>
    </source>
</evidence>
<gene>
    <name evidence="2" type="ORF">BUZ61_03075</name>
</gene>
<evidence type="ECO:0000313" key="2">
    <source>
        <dbReference type="EMBL" id="PTK60157.1"/>
    </source>
</evidence>
<comment type="caution">
    <text evidence="2">The sequence shown here is derived from an EMBL/GenBank/DDBJ whole genome shotgun (WGS) entry which is preliminary data.</text>
</comment>
<protein>
    <submittedName>
        <fullName evidence="2">MBL fold metallo-hydrolase</fullName>
    </submittedName>
</protein>
<accession>A0A2T4SCQ2</accession>
<dbReference type="OrthoDB" id="9802248at2"/>
<dbReference type="Gene3D" id="3.60.15.10">
    <property type="entry name" value="Ribonuclease Z/Hydroxyacylglutathione hydrolase-like"/>
    <property type="match status" value="1"/>
</dbReference>
<dbReference type="SUPFAM" id="SSF56281">
    <property type="entry name" value="Metallo-hydrolase/oxidoreductase"/>
    <property type="match status" value="1"/>
</dbReference>
<dbReference type="CDD" id="cd07721">
    <property type="entry name" value="yflN-like_MBL-fold"/>
    <property type="match status" value="1"/>
</dbReference>
<dbReference type="Pfam" id="PF00753">
    <property type="entry name" value="Lactamase_B"/>
    <property type="match status" value="1"/>
</dbReference>
<dbReference type="SMART" id="SM00849">
    <property type="entry name" value="Lactamase_B"/>
    <property type="match status" value="1"/>
</dbReference>
<proteinExistence type="predicted"/>
<feature type="domain" description="Metallo-beta-lactamase" evidence="1">
    <location>
        <begin position="38"/>
        <end position="248"/>
    </location>
</feature>
<organism evidence="2 3">
    <name type="scientific">Staphylococcus nepalensis</name>
    <dbReference type="NCBI Taxonomy" id="214473"/>
    <lineage>
        <taxon>Bacteria</taxon>
        <taxon>Bacillati</taxon>
        <taxon>Bacillota</taxon>
        <taxon>Bacilli</taxon>
        <taxon>Bacillales</taxon>
        <taxon>Staphylococcaceae</taxon>
        <taxon>Staphylococcus</taxon>
    </lineage>
</organism>
<dbReference type="RefSeq" id="WP_107644019.1">
    <property type="nucleotide sequence ID" value="NZ_PZHR01000009.1"/>
</dbReference>
<dbReference type="AlphaFoldDB" id="A0A2T4SCQ2"/>
<dbReference type="InterPro" id="IPR050855">
    <property type="entry name" value="NDM-1-like"/>
</dbReference>
<dbReference type="EMBL" id="PZHR01000009">
    <property type="protein sequence ID" value="PTK60157.1"/>
    <property type="molecule type" value="Genomic_DNA"/>
</dbReference>
<name>A0A2T4SCQ2_9STAP</name>
<evidence type="ECO:0000259" key="1">
    <source>
        <dbReference type="SMART" id="SM00849"/>
    </source>
</evidence>
<sequence>MQNVMYYGKDYKSLPVSSIKSKKGVEIASDLNQYTTQIVNIVFYGEPSSQSFVLIDTGMPGKSKEIIREAEARFGSHAKPKAIILTHGHFDHVGSIIELIKYWDVPVYAHPEELPYLTGAKDYPAPDATVDGGLISKMSKIFPNKAINLDGYIKALPEDFSVPYMPDFKWVHTPGHTPGHISLYRAEDSLLVAGDAITTVKQDNLKDVLTQKQAIYGPPRYFTTNWAQVKDSIRKLLALKPEIITTGHGRPLKNHEAQRKLDELNNHLDEIILPKHGKYVNQND</sequence>